<dbReference type="KEGG" id="xau:Xaut_0410"/>
<evidence type="ECO:0000256" key="1">
    <source>
        <dbReference type="SAM" id="MobiDB-lite"/>
    </source>
</evidence>
<feature type="signal peptide" evidence="2">
    <location>
        <begin position="1"/>
        <end position="32"/>
    </location>
</feature>
<keyword evidence="2" id="KW-0732">Signal</keyword>
<evidence type="ECO:0000313" key="5">
    <source>
        <dbReference type="Proteomes" id="UP000002417"/>
    </source>
</evidence>
<proteinExistence type="predicted"/>
<evidence type="ECO:0000313" key="4">
    <source>
        <dbReference type="EMBL" id="ABS65668.1"/>
    </source>
</evidence>
<dbReference type="Proteomes" id="UP000002417">
    <property type="component" value="Chromosome"/>
</dbReference>
<reference evidence="4 5" key="1">
    <citation type="submission" date="2007-07" db="EMBL/GenBank/DDBJ databases">
        <title>Complete sequence of chromosome of Xanthobacter autotrophicus Py2.</title>
        <authorList>
            <consortium name="US DOE Joint Genome Institute"/>
            <person name="Copeland A."/>
            <person name="Lucas S."/>
            <person name="Lapidus A."/>
            <person name="Barry K."/>
            <person name="Glavina del Rio T."/>
            <person name="Hammon N."/>
            <person name="Israni S."/>
            <person name="Dalin E."/>
            <person name="Tice H."/>
            <person name="Pitluck S."/>
            <person name="Sims D."/>
            <person name="Brettin T."/>
            <person name="Bruce D."/>
            <person name="Detter J.C."/>
            <person name="Han C."/>
            <person name="Tapia R."/>
            <person name="Brainard J."/>
            <person name="Schmutz J."/>
            <person name="Larimer F."/>
            <person name="Land M."/>
            <person name="Hauser L."/>
            <person name="Kyrpides N."/>
            <person name="Kim E."/>
            <person name="Ensigns S.A."/>
            <person name="Richardson P."/>
        </authorList>
    </citation>
    <scope>NUCLEOTIDE SEQUENCE [LARGE SCALE GENOMIC DNA]</scope>
    <source>
        <strain evidence="5">ATCC BAA-1158 / Py2</strain>
    </source>
</reference>
<feature type="region of interest" description="Disordered" evidence="1">
    <location>
        <begin position="38"/>
        <end position="65"/>
    </location>
</feature>
<evidence type="ECO:0000259" key="3">
    <source>
        <dbReference type="SMART" id="SM00871"/>
    </source>
</evidence>
<dbReference type="InterPro" id="IPR010499">
    <property type="entry name" value="AraC_E-bd"/>
</dbReference>
<gene>
    <name evidence="4" type="ordered locus">Xaut_0410</name>
</gene>
<dbReference type="SUPFAM" id="SSF55136">
    <property type="entry name" value="Probable bacterial effector-binding domain"/>
    <property type="match status" value="1"/>
</dbReference>
<dbReference type="InterPro" id="IPR011256">
    <property type="entry name" value="Reg_factor_effector_dom_sf"/>
</dbReference>
<evidence type="ECO:0000256" key="2">
    <source>
        <dbReference type="SAM" id="SignalP"/>
    </source>
</evidence>
<feature type="compositionally biased region" description="Low complexity" evidence="1">
    <location>
        <begin position="38"/>
        <end position="47"/>
    </location>
</feature>
<organism evidence="4 5">
    <name type="scientific">Xanthobacter autotrophicus (strain ATCC BAA-1158 / Py2)</name>
    <dbReference type="NCBI Taxonomy" id="78245"/>
    <lineage>
        <taxon>Bacteria</taxon>
        <taxon>Pseudomonadati</taxon>
        <taxon>Pseudomonadota</taxon>
        <taxon>Alphaproteobacteria</taxon>
        <taxon>Hyphomicrobiales</taxon>
        <taxon>Xanthobacteraceae</taxon>
        <taxon>Xanthobacter</taxon>
    </lineage>
</organism>
<name>A7ICC5_XANP2</name>
<keyword evidence="5" id="KW-1185">Reference proteome</keyword>
<feature type="domain" description="AraC effector-binding" evidence="3">
    <location>
        <begin position="76"/>
        <end position="227"/>
    </location>
</feature>
<dbReference type="EMBL" id="CP000781">
    <property type="protein sequence ID" value="ABS65668.1"/>
    <property type="molecule type" value="Genomic_DNA"/>
</dbReference>
<feature type="chain" id="PRO_5002710030" evidence="2">
    <location>
        <begin position="33"/>
        <end position="227"/>
    </location>
</feature>
<dbReference type="eggNOG" id="COG4978">
    <property type="taxonomic scope" value="Bacteria"/>
</dbReference>
<dbReference type="PhylomeDB" id="A7ICC5"/>
<accession>A7ICC5</accession>
<protein>
    <submittedName>
        <fullName evidence="4">Transcription activator effector binding</fullName>
    </submittedName>
</protein>
<dbReference type="Gene3D" id="3.20.80.10">
    <property type="entry name" value="Regulatory factor, effector binding domain"/>
    <property type="match status" value="1"/>
</dbReference>
<dbReference type="STRING" id="78245.Xaut_0410"/>
<dbReference type="InterPro" id="IPR029442">
    <property type="entry name" value="GyrI-like"/>
</dbReference>
<dbReference type="SMART" id="SM00871">
    <property type="entry name" value="AraC_E_bind"/>
    <property type="match status" value="1"/>
</dbReference>
<dbReference type="HOGENOM" id="CLU_081271_0_0_5"/>
<dbReference type="Pfam" id="PF06445">
    <property type="entry name" value="GyrI-like"/>
    <property type="match status" value="1"/>
</dbReference>
<dbReference type="AlphaFoldDB" id="A7ICC5"/>
<sequence>MAGLRWVSLDRMRRAAAGALLSAVLSALPALAPLPAAAQSPAPAAQPGAGGALTPPPVVDPKKVETTPVAPAGRSFAPQEITLSPVPVLTLTGSATWEEAFEKLVTSVKQADAELKRLGLTRAGDTFIVYTSSDDLSFEYEIQVPFSGTTTQKPGDGMKLGGSHAGKVLKFTHTGSFADMDNTYEQIANYLDEKNVEQTDMYIEQYRTDIVSGSPEALEIDILVPVP</sequence>